<evidence type="ECO:0000256" key="1">
    <source>
        <dbReference type="ARBA" id="ARBA00022468"/>
    </source>
</evidence>
<dbReference type="InterPro" id="IPR001849">
    <property type="entry name" value="PH_domain"/>
</dbReference>
<dbReference type="Gene3D" id="1.10.555.10">
    <property type="entry name" value="Rho GTPase activation protein"/>
    <property type="match status" value="1"/>
</dbReference>
<dbReference type="EMBL" id="KL367596">
    <property type="protein sequence ID" value="KFD62388.1"/>
    <property type="molecule type" value="Genomic_DNA"/>
</dbReference>
<evidence type="ECO:0008006" key="7">
    <source>
        <dbReference type="Google" id="ProtNLM"/>
    </source>
</evidence>
<evidence type="ECO:0000313" key="6">
    <source>
        <dbReference type="Proteomes" id="UP000030764"/>
    </source>
</evidence>
<accession>A0A085MLQ8</accession>
<dbReference type="Pfam" id="PF22286">
    <property type="entry name" value="RHG20_PH"/>
    <property type="match status" value="1"/>
</dbReference>
<dbReference type="GO" id="GO:0005096">
    <property type="term" value="F:GTPase activator activity"/>
    <property type="evidence" value="ECO:0007669"/>
    <property type="project" value="UniProtKB-KW"/>
</dbReference>
<reference evidence="4 6" key="1">
    <citation type="journal article" date="2014" name="Nat. Genet.">
        <title>Genome and transcriptome of the porcine whipworm Trichuris suis.</title>
        <authorList>
            <person name="Jex A.R."/>
            <person name="Nejsum P."/>
            <person name="Schwarz E.M."/>
            <person name="Hu L."/>
            <person name="Young N.D."/>
            <person name="Hall R.S."/>
            <person name="Korhonen P.K."/>
            <person name="Liao S."/>
            <person name="Thamsborg S."/>
            <person name="Xia J."/>
            <person name="Xu P."/>
            <person name="Wang S."/>
            <person name="Scheerlinck J.P."/>
            <person name="Hofmann A."/>
            <person name="Sternberg P.W."/>
            <person name="Wang J."/>
            <person name="Gasser R.B."/>
        </authorList>
    </citation>
    <scope>NUCLEOTIDE SEQUENCE [LARGE SCALE GENOMIC DNA]</scope>
    <source>
        <strain evidence="5">DCEP-RM93F</strain>
        <strain evidence="4">DCEP-RM93M</strain>
    </source>
</reference>
<dbReference type="PANTHER" id="PTHR23179:SF3">
    <property type="entry name" value="RHO GTPASE-ACTIVATING PROTEIN 20"/>
    <property type="match status" value="1"/>
</dbReference>
<dbReference type="PANTHER" id="PTHR23179">
    <property type="entry name" value="T-CELL ACTIVATION RHO GTPASE ACTIVATING PROTEIN-RELATED"/>
    <property type="match status" value="1"/>
</dbReference>
<dbReference type="PROSITE" id="PS50003">
    <property type="entry name" value="PH_DOMAIN"/>
    <property type="match status" value="1"/>
</dbReference>
<dbReference type="SMART" id="SM00233">
    <property type="entry name" value="PH"/>
    <property type="match status" value="1"/>
</dbReference>
<feature type="domain" description="PH" evidence="2">
    <location>
        <begin position="109"/>
        <end position="210"/>
    </location>
</feature>
<dbReference type="SUPFAM" id="SSF48350">
    <property type="entry name" value="GTPase activation domain, GAP"/>
    <property type="match status" value="1"/>
</dbReference>
<feature type="domain" description="Rho-GAP" evidence="3">
    <location>
        <begin position="373"/>
        <end position="541"/>
    </location>
</feature>
<keyword evidence="6" id="KW-1185">Reference proteome</keyword>
<dbReference type="Proteomes" id="UP000030764">
    <property type="component" value="Unassembled WGS sequence"/>
</dbReference>
<sequence>LRLDADDGARTALKVSTRRIQQKQTVYPYKTIKLGLRSMTKFRAQQNRQRMKQTPISLPKYDLQYEESKQSVHSSGHFALPALSSFRPDSLLFSEANAQWNSMSKANSKYLKEGRISFSTGTQVQERYVFLFSDIVLIAKEKALNTFCLKEKIRLRELWISENDLSLVSDAVRRQESCFILGWPTKNFALEFSSTTEKDSWLEAFQAAILQERSKEQAMTLTIMTRIDIGSDVQAREMVVNSSQSSSDILQRICLDFGFPRADICQLYFDHSQGLFSIPLYGFEIPYIIQSSYSKSSMQVEVNEPTDAGNADQKVNSMNCFFTVRLKNDSTHVSTRRRENYACHVVYEWRKRTKRTNHSNDKQVTAGGKFFGRPLSDMSKDDYLLHHVERLFSHLLNEGVKMPGIFRKPPKQSTLQEIKTMLSTGVEVFFDLPESAICGKNQGEWLHICSENFGTKRLEKVKRLLSRLPDSNTLFLEYLMYLCICVVENSEINQMDSHSLSICLGPSLFQSSKLVSTAEDLQARKVAEATEFIINNARNLFDISFVARHHYKHQLSCN</sequence>
<dbReference type="SUPFAM" id="SSF50729">
    <property type="entry name" value="PH domain-like"/>
    <property type="match status" value="1"/>
</dbReference>
<dbReference type="InterPro" id="IPR008936">
    <property type="entry name" value="Rho_GTPase_activation_prot"/>
</dbReference>
<evidence type="ECO:0000259" key="3">
    <source>
        <dbReference type="PROSITE" id="PS50238"/>
    </source>
</evidence>
<dbReference type="InterPro" id="IPR000198">
    <property type="entry name" value="RhoGAP_dom"/>
</dbReference>
<evidence type="ECO:0000313" key="4">
    <source>
        <dbReference type="EMBL" id="KFD58154.1"/>
    </source>
</evidence>
<name>A0A085MLQ8_9BILA</name>
<feature type="non-terminal residue" evidence="4">
    <location>
        <position position="558"/>
    </location>
</feature>
<gene>
    <name evidence="4" type="ORF">M513_00917</name>
    <name evidence="5" type="ORF">M514_00917</name>
</gene>
<feature type="non-terminal residue" evidence="4">
    <location>
        <position position="1"/>
    </location>
</feature>
<dbReference type="InterPro" id="IPR047887">
    <property type="entry name" value="ARHGAP20_PH"/>
</dbReference>
<dbReference type="InterPro" id="IPR011993">
    <property type="entry name" value="PH-like_dom_sf"/>
</dbReference>
<dbReference type="PROSITE" id="PS50238">
    <property type="entry name" value="RHOGAP"/>
    <property type="match status" value="1"/>
</dbReference>
<dbReference type="Proteomes" id="UP000030758">
    <property type="component" value="Unassembled WGS sequence"/>
</dbReference>
<evidence type="ECO:0000313" key="5">
    <source>
        <dbReference type="EMBL" id="KFD62388.1"/>
    </source>
</evidence>
<dbReference type="AlphaFoldDB" id="A0A085MLQ8"/>
<organism evidence="4 6">
    <name type="scientific">Trichuris suis</name>
    <name type="common">pig whipworm</name>
    <dbReference type="NCBI Taxonomy" id="68888"/>
    <lineage>
        <taxon>Eukaryota</taxon>
        <taxon>Metazoa</taxon>
        <taxon>Ecdysozoa</taxon>
        <taxon>Nematoda</taxon>
        <taxon>Enoplea</taxon>
        <taxon>Dorylaimia</taxon>
        <taxon>Trichinellida</taxon>
        <taxon>Trichuridae</taxon>
        <taxon>Trichuris</taxon>
    </lineage>
</organism>
<proteinExistence type="predicted"/>
<dbReference type="GO" id="GO:0007165">
    <property type="term" value="P:signal transduction"/>
    <property type="evidence" value="ECO:0007669"/>
    <property type="project" value="InterPro"/>
</dbReference>
<dbReference type="SMART" id="SM00324">
    <property type="entry name" value="RhoGAP"/>
    <property type="match status" value="1"/>
</dbReference>
<evidence type="ECO:0000259" key="2">
    <source>
        <dbReference type="PROSITE" id="PS50003"/>
    </source>
</evidence>
<dbReference type="EMBL" id="KL363185">
    <property type="protein sequence ID" value="KFD58154.1"/>
    <property type="molecule type" value="Genomic_DNA"/>
</dbReference>
<dbReference type="Pfam" id="PF00620">
    <property type="entry name" value="RhoGAP"/>
    <property type="match status" value="1"/>
</dbReference>
<protein>
    <recommendedName>
        <fullName evidence="7">RhoGAP domain protein</fullName>
    </recommendedName>
</protein>
<keyword evidence="1" id="KW-0343">GTPase activation</keyword>
<dbReference type="Gene3D" id="2.30.29.30">
    <property type="entry name" value="Pleckstrin-homology domain (PH domain)/Phosphotyrosine-binding domain (PTB)"/>
    <property type="match status" value="1"/>
</dbReference>